<dbReference type="Gene3D" id="3.30.40.10">
    <property type="entry name" value="Zinc/RING finger domain, C3HC4 (zinc finger)"/>
    <property type="match status" value="2"/>
</dbReference>
<organism evidence="6 7">
    <name type="scientific">Branchiostoma lanceolatum</name>
    <name type="common">Common lancelet</name>
    <name type="synonym">Amphioxus lanceolatum</name>
    <dbReference type="NCBI Taxonomy" id="7740"/>
    <lineage>
        <taxon>Eukaryota</taxon>
        <taxon>Metazoa</taxon>
        <taxon>Chordata</taxon>
        <taxon>Cephalochordata</taxon>
        <taxon>Leptocardii</taxon>
        <taxon>Amphioxiformes</taxon>
        <taxon>Branchiostomatidae</taxon>
        <taxon>Branchiostoma</taxon>
    </lineage>
</organism>
<sequence length="443" mass="49758">MAACSILGKTKPEDLQKFRLADFSRELEANAPWLDNCLCGACLESETIQKESISLLNFLREVVIEENRVQYKTGLETSGSSTISSADLQAQKFAFESYDGCAPLSLETEDDVDFDLLGSGENPNKSVHWVHQYAVVDRALTNLPSDQPQKLLRDVSVEDLLPIYDVQQSVRWNYTIIIARLLVTYMGRFKGFRKDAVWNIPHEFSAEMEKNLSSLNRDMSQILHKIQEEFVPAEVDEDGCITKLAHPILLIYYDKYFIPTSGADKASMCANMNVIWATNAKEGPHVAYNPFMEFFKKDFHASVVHAAMKTFHHQSIDGHTFCKACLLRWLGGGHDGCPECRQSMNVNDLVMGRVIDEFLDHGASTSVFWREIECARGKGLMTAWVTMIRIGMESHRRICKEALLDCGDCGNAVKRAGIRAHLEHMCPEGTAQCALLCGREVTG</sequence>
<protein>
    <submittedName>
        <fullName evidence="6">Hypp8244 protein</fullName>
    </submittedName>
</protein>
<dbReference type="OrthoDB" id="5963255at2759"/>
<feature type="domain" description="TRAF-type" evidence="5">
    <location>
        <begin position="394"/>
        <end position="443"/>
    </location>
</feature>
<dbReference type="SUPFAM" id="SSF57850">
    <property type="entry name" value="RING/U-box"/>
    <property type="match status" value="1"/>
</dbReference>
<reference evidence="6" key="1">
    <citation type="submission" date="2022-01" db="EMBL/GenBank/DDBJ databases">
        <authorList>
            <person name="Braso-Vives M."/>
        </authorList>
    </citation>
    <scope>NUCLEOTIDE SEQUENCE</scope>
</reference>
<dbReference type="AlphaFoldDB" id="A0A8K0ED53"/>
<evidence type="ECO:0000313" key="7">
    <source>
        <dbReference type="Proteomes" id="UP000838412"/>
    </source>
</evidence>
<dbReference type="Proteomes" id="UP000838412">
    <property type="component" value="Chromosome 16"/>
</dbReference>
<dbReference type="Pfam" id="PF00097">
    <property type="entry name" value="zf-C3HC4"/>
    <property type="match status" value="1"/>
</dbReference>
<gene>
    <name evidence="6" type="primary">Hypp8244</name>
    <name evidence="6" type="ORF">BLAG_LOCUS9882</name>
</gene>
<keyword evidence="3 4" id="KW-0862">Zinc</keyword>
<dbReference type="GO" id="GO:0008270">
    <property type="term" value="F:zinc ion binding"/>
    <property type="evidence" value="ECO:0007669"/>
    <property type="project" value="UniProtKB-KW"/>
</dbReference>
<evidence type="ECO:0000256" key="4">
    <source>
        <dbReference type="PROSITE-ProRule" id="PRU00207"/>
    </source>
</evidence>
<dbReference type="InterPro" id="IPR001293">
    <property type="entry name" value="Znf_TRAF"/>
</dbReference>
<evidence type="ECO:0000259" key="5">
    <source>
        <dbReference type="PROSITE" id="PS50145"/>
    </source>
</evidence>
<name>A0A8K0ED53_BRALA</name>
<evidence type="ECO:0000256" key="3">
    <source>
        <dbReference type="ARBA" id="ARBA00022833"/>
    </source>
</evidence>
<proteinExistence type="predicted"/>
<evidence type="ECO:0000256" key="2">
    <source>
        <dbReference type="ARBA" id="ARBA00022771"/>
    </source>
</evidence>
<keyword evidence="2 4" id="KW-0863">Zinc-finger</keyword>
<evidence type="ECO:0000313" key="6">
    <source>
        <dbReference type="EMBL" id="CAH1248559.1"/>
    </source>
</evidence>
<evidence type="ECO:0000256" key="1">
    <source>
        <dbReference type="ARBA" id="ARBA00022723"/>
    </source>
</evidence>
<keyword evidence="1 4" id="KW-0479">Metal-binding</keyword>
<dbReference type="EMBL" id="OV696701">
    <property type="protein sequence ID" value="CAH1248559.1"/>
    <property type="molecule type" value="Genomic_DNA"/>
</dbReference>
<accession>A0A8K0ED53</accession>
<dbReference type="PROSITE" id="PS50145">
    <property type="entry name" value="ZF_TRAF"/>
    <property type="match status" value="1"/>
</dbReference>
<dbReference type="InterPro" id="IPR018957">
    <property type="entry name" value="Znf_C3HC4_RING-type"/>
</dbReference>
<keyword evidence="7" id="KW-1185">Reference proteome</keyword>
<dbReference type="InterPro" id="IPR013083">
    <property type="entry name" value="Znf_RING/FYVE/PHD"/>
</dbReference>
<feature type="zinc finger region" description="TRAF-type" evidence="4">
    <location>
        <begin position="394"/>
        <end position="443"/>
    </location>
</feature>